<organism evidence="3 4">
    <name type="scientific">Amphritea atlantica</name>
    <dbReference type="NCBI Taxonomy" id="355243"/>
    <lineage>
        <taxon>Bacteria</taxon>
        <taxon>Pseudomonadati</taxon>
        <taxon>Pseudomonadota</taxon>
        <taxon>Gammaproteobacteria</taxon>
        <taxon>Oceanospirillales</taxon>
        <taxon>Oceanospirillaceae</taxon>
        <taxon>Amphritea</taxon>
    </lineage>
</organism>
<sequence length="208" mass="22715">MKTFRHLPAIALTAITFSLSCTTPAIAQDVDFGPLQPLIGTWKSVTPGVDIAPGRTGSAVGEGGKAIEPYYEVRTFEAAADAVNASDQSLVAIYYKQEVFRQRDDAKFHDQRGYLIYDKKNQMVYNSFCVPRAVCVVAEGTAGVKMTLTAPQRGIAESSYMSKNATSQAYSMTLDIAADTLSYTQTTQLNIYGKEFTHTEAATLEKVR</sequence>
<accession>A0A1H9HV26</accession>
<dbReference type="EMBL" id="FOGB01000006">
    <property type="protein sequence ID" value="SEQ66127.1"/>
    <property type="molecule type" value="Genomic_DNA"/>
</dbReference>
<evidence type="ECO:0000256" key="1">
    <source>
        <dbReference type="SAM" id="SignalP"/>
    </source>
</evidence>
<dbReference type="PIRSF" id="PIRSF036226">
    <property type="entry name" value="UCP036226"/>
    <property type="match status" value="1"/>
</dbReference>
<dbReference type="InterPro" id="IPR012674">
    <property type="entry name" value="Calycin"/>
</dbReference>
<dbReference type="AlphaFoldDB" id="A0A1H9HV26"/>
<dbReference type="InterPro" id="IPR014878">
    <property type="entry name" value="THAP4-like_heme-bd"/>
</dbReference>
<feature type="domain" description="THAP4-like heme-binding" evidence="2">
    <location>
        <begin position="32"/>
        <end position="206"/>
    </location>
</feature>
<protein>
    <recommendedName>
        <fullName evidence="2">THAP4-like heme-binding domain-containing protein</fullName>
    </recommendedName>
</protein>
<dbReference type="Gene3D" id="2.40.128.20">
    <property type="match status" value="1"/>
</dbReference>
<feature type="signal peptide" evidence="1">
    <location>
        <begin position="1"/>
        <end position="27"/>
    </location>
</feature>
<dbReference type="SUPFAM" id="SSF50814">
    <property type="entry name" value="Lipocalins"/>
    <property type="match status" value="1"/>
</dbReference>
<dbReference type="InterPro" id="IPR014602">
    <property type="entry name" value="UCP036226"/>
</dbReference>
<keyword evidence="4" id="KW-1185">Reference proteome</keyword>
<name>A0A1H9HV26_9GAMM</name>
<dbReference type="STRING" id="355243.SAMN03080615_02238"/>
<evidence type="ECO:0000313" key="4">
    <source>
        <dbReference type="Proteomes" id="UP000198749"/>
    </source>
</evidence>
<feature type="chain" id="PRO_5011577101" description="THAP4-like heme-binding domain-containing protein" evidence="1">
    <location>
        <begin position="28"/>
        <end position="208"/>
    </location>
</feature>
<reference evidence="4" key="1">
    <citation type="submission" date="2016-10" db="EMBL/GenBank/DDBJ databases">
        <authorList>
            <person name="Varghese N."/>
            <person name="Submissions S."/>
        </authorList>
    </citation>
    <scope>NUCLEOTIDE SEQUENCE [LARGE SCALE GENOMIC DNA]</scope>
    <source>
        <strain evidence="4">DSM 18887</strain>
    </source>
</reference>
<dbReference type="RefSeq" id="WP_091357980.1">
    <property type="nucleotide sequence ID" value="NZ_AP025284.1"/>
</dbReference>
<dbReference type="PROSITE" id="PS51257">
    <property type="entry name" value="PROKAR_LIPOPROTEIN"/>
    <property type="match status" value="1"/>
</dbReference>
<keyword evidence="1" id="KW-0732">Signal</keyword>
<dbReference type="OrthoDB" id="9784808at2"/>
<dbReference type="Pfam" id="PF08768">
    <property type="entry name" value="THAP4_heme-bd"/>
    <property type="match status" value="1"/>
</dbReference>
<evidence type="ECO:0000313" key="3">
    <source>
        <dbReference type="EMBL" id="SEQ66127.1"/>
    </source>
</evidence>
<dbReference type="Proteomes" id="UP000198749">
    <property type="component" value="Unassembled WGS sequence"/>
</dbReference>
<gene>
    <name evidence="3" type="ORF">SAMN03080615_02238</name>
</gene>
<proteinExistence type="predicted"/>
<evidence type="ECO:0000259" key="2">
    <source>
        <dbReference type="Pfam" id="PF08768"/>
    </source>
</evidence>